<dbReference type="GO" id="GO:0032259">
    <property type="term" value="P:methylation"/>
    <property type="evidence" value="ECO:0007669"/>
    <property type="project" value="UniProtKB-KW"/>
</dbReference>
<dbReference type="PANTHER" id="PTHR30027">
    <property type="entry name" value="RIBOSOMAL RNA SMALL SUBUNIT METHYLTRANSFERASE E"/>
    <property type="match status" value="1"/>
</dbReference>
<reference evidence="16" key="1">
    <citation type="journal article" date="2019" name="Int. J. Syst. Evol. Microbiol.">
        <title>The Global Catalogue of Microorganisms (GCM) 10K type strain sequencing project: providing services to taxonomists for standard genome sequencing and annotation.</title>
        <authorList>
            <consortium name="The Broad Institute Genomics Platform"/>
            <consortium name="The Broad Institute Genome Sequencing Center for Infectious Disease"/>
            <person name="Wu L."/>
            <person name="Ma J."/>
        </authorList>
    </citation>
    <scope>NUCLEOTIDE SEQUENCE [LARGE SCALE GENOMIC DNA]</scope>
    <source>
        <strain evidence="16">KCTC 52168</strain>
    </source>
</reference>
<feature type="domain" description="Ribosomal RNA small subunit methyltransferase E PUA-like" evidence="14">
    <location>
        <begin position="18"/>
        <end position="57"/>
    </location>
</feature>
<evidence type="ECO:0000256" key="2">
    <source>
        <dbReference type="ARBA" id="ARBA00005528"/>
    </source>
</evidence>
<sequence>MPRLFIDAPLAVGQILQLPDDSARHVQALRLREGDPVVLFNGTGGEYTATLSFSGRKVSASTQSFLADDRTPAHRFILAQALLSADKMDWVIQKATELGVAEIAPFAAARSTIRLDDARAEKRLAHWAGVARAACEQCGMNRVPVVHPIAPLSAVARRAHDEHMGRLALAIGTQRAPHELPPPAADSATMIVIGPAGDFSADELTLLDHHGFARLGLGPRVLRTETAGMVTVSMLTAVWRLI</sequence>
<evidence type="ECO:0000256" key="12">
    <source>
        <dbReference type="PIRNR" id="PIRNR015601"/>
    </source>
</evidence>
<dbReference type="GO" id="GO:0008168">
    <property type="term" value="F:methyltransferase activity"/>
    <property type="evidence" value="ECO:0007669"/>
    <property type="project" value="UniProtKB-KW"/>
</dbReference>
<name>A0ABV7H278_9BURK</name>
<dbReference type="InterPro" id="IPR029026">
    <property type="entry name" value="tRNA_m1G_MTases_N"/>
</dbReference>
<evidence type="ECO:0000256" key="5">
    <source>
        <dbReference type="ARBA" id="ARBA00022490"/>
    </source>
</evidence>
<evidence type="ECO:0000256" key="10">
    <source>
        <dbReference type="ARBA" id="ARBA00025699"/>
    </source>
</evidence>
<dbReference type="InterPro" id="IPR006700">
    <property type="entry name" value="RsmE"/>
</dbReference>
<dbReference type="Proteomes" id="UP001595556">
    <property type="component" value="Unassembled WGS sequence"/>
</dbReference>
<keyword evidence="6 12" id="KW-0698">rRNA processing</keyword>
<dbReference type="Pfam" id="PF20260">
    <property type="entry name" value="PUA_4"/>
    <property type="match status" value="1"/>
</dbReference>
<feature type="domain" description="Ribosomal RNA small subunit methyltransferase E methyltransferase" evidence="13">
    <location>
        <begin position="75"/>
        <end position="235"/>
    </location>
</feature>
<dbReference type="PANTHER" id="PTHR30027:SF3">
    <property type="entry name" value="16S RRNA (URACIL(1498)-N(3))-METHYLTRANSFERASE"/>
    <property type="match status" value="1"/>
</dbReference>
<evidence type="ECO:0000256" key="1">
    <source>
        <dbReference type="ARBA" id="ARBA00004496"/>
    </source>
</evidence>
<dbReference type="PIRSF" id="PIRSF015601">
    <property type="entry name" value="MTase_slr0722"/>
    <property type="match status" value="1"/>
</dbReference>
<comment type="function">
    <text evidence="10 12">Specifically methylates the N3 position of the uracil ring of uridine 1498 (m3U1498) in 16S rRNA. Acts on the fully assembled 30S ribosomal subunit.</text>
</comment>
<evidence type="ECO:0000256" key="9">
    <source>
        <dbReference type="ARBA" id="ARBA00022691"/>
    </source>
</evidence>
<evidence type="ECO:0000256" key="8">
    <source>
        <dbReference type="ARBA" id="ARBA00022679"/>
    </source>
</evidence>
<keyword evidence="16" id="KW-1185">Reference proteome</keyword>
<evidence type="ECO:0000256" key="3">
    <source>
        <dbReference type="ARBA" id="ARBA00012328"/>
    </source>
</evidence>
<dbReference type="InterPro" id="IPR046886">
    <property type="entry name" value="RsmE_MTase_dom"/>
</dbReference>
<dbReference type="SUPFAM" id="SSF75217">
    <property type="entry name" value="alpha/beta knot"/>
    <property type="match status" value="1"/>
</dbReference>
<evidence type="ECO:0000256" key="11">
    <source>
        <dbReference type="ARBA" id="ARBA00047944"/>
    </source>
</evidence>
<comment type="catalytic activity">
    <reaction evidence="11 12">
        <text>uridine(1498) in 16S rRNA + S-adenosyl-L-methionine = N(3)-methyluridine(1498) in 16S rRNA + S-adenosyl-L-homocysteine + H(+)</text>
        <dbReference type="Rhea" id="RHEA:42920"/>
        <dbReference type="Rhea" id="RHEA-COMP:10283"/>
        <dbReference type="Rhea" id="RHEA-COMP:10284"/>
        <dbReference type="ChEBI" id="CHEBI:15378"/>
        <dbReference type="ChEBI" id="CHEBI:57856"/>
        <dbReference type="ChEBI" id="CHEBI:59789"/>
        <dbReference type="ChEBI" id="CHEBI:65315"/>
        <dbReference type="ChEBI" id="CHEBI:74502"/>
        <dbReference type="EC" id="2.1.1.193"/>
    </reaction>
</comment>
<dbReference type="RefSeq" id="WP_377303046.1">
    <property type="nucleotide sequence ID" value="NZ_CP180191.1"/>
</dbReference>
<evidence type="ECO:0000259" key="13">
    <source>
        <dbReference type="Pfam" id="PF04452"/>
    </source>
</evidence>
<dbReference type="Gene3D" id="3.40.1280.10">
    <property type="match status" value="1"/>
</dbReference>
<evidence type="ECO:0000256" key="6">
    <source>
        <dbReference type="ARBA" id="ARBA00022552"/>
    </source>
</evidence>
<dbReference type="NCBIfam" id="TIGR00046">
    <property type="entry name" value="RsmE family RNA methyltransferase"/>
    <property type="match status" value="1"/>
</dbReference>
<dbReference type="NCBIfam" id="NF008692">
    <property type="entry name" value="PRK11713.1-5"/>
    <property type="match status" value="1"/>
</dbReference>
<evidence type="ECO:0000256" key="7">
    <source>
        <dbReference type="ARBA" id="ARBA00022603"/>
    </source>
</evidence>
<evidence type="ECO:0000256" key="4">
    <source>
        <dbReference type="ARBA" id="ARBA00013673"/>
    </source>
</evidence>
<keyword evidence="8 12" id="KW-0808">Transferase</keyword>
<dbReference type="InterPro" id="IPR015947">
    <property type="entry name" value="PUA-like_sf"/>
</dbReference>
<evidence type="ECO:0000313" key="15">
    <source>
        <dbReference type="EMBL" id="MFC3147722.1"/>
    </source>
</evidence>
<accession>A0ABV7H278</accession>
<comment type="caution">
    <text evidence="15">The sequence shown here is derived from an EMBL/GenBank/DDBJ whole genome shotgun (WGS) entry which is preliminary data.</text>
</comment>
<proteinExistence type="inferred from homology"/>
<gene>
    <name evidence="15" type="ORF">ACFOEN_08720</name>
</gene>
<dbReference type="EMBL" id="JBHRTI010000004">
    <property type="protein sequence ID" value="MFC3147722.1"/>
    <property type="molecule type" value="Genomic_DNA"/>
</dbReference>
<keyword evidence="9 12" id="KW-0949">S-adenosyl-L-methionine</keyword>
<evidence type="ECO:0000259" key="14">
    <source>
        <dbReference type="Pfam" id="PF20260"/>
    </source>
</evidence>
<dbReference type="InterPro" id="IPR046887">
    <property type="entry name" value="RsmE_PUA-like"/>
</dbReference>
<organism evidence="15 16">
    <name type="scientific">Piscinibacterium candidicorallinum</name>
    <dbReference type="NCBI Taxonomy" id="1793872"/>
    <lineage>
        <taxon>Bacteria</taxon>
        <taxon>Pseudomonadati</taxon>
        <taxon>Pseudomonadota</taxon>
        <taxon>Betaproteobacteria</taxon>
        <taxon>Burkholderiales</taxon>
        <taxon>Piscinibacterium</taxon>
    </lineage>
</organism>
<dbReference type="EC" id="2.1.1.193" evidence="3 12"/>
<keyword evidence="7 12" id="KW-0489">Methyltransferase</keyword>
<protein>
    <recommendedName>
        <fullName evidence="4 12">Ribosomal RNA small subunit methyltransferase E</fullName>
        <ecNumber evidence="3 12">2.1.1.193</ecNumber>
    </recommendedName>
</protein>
<dbReference type="Gene3D" id="2.40.240.20">
    <property type="entry name" value="Hypothetical PUA domain-like, domain 1"/>
    <property type="match status" value="1"/>
</dbReference>
<dbReference type="CDD" id="cd18084">
    <property type="entry name" value="RsmE-like"/>
    <property type="match status" value="1"/>
</dbReference>
<dbReference type="Pfam" id="PF04452">
    <property type="entry name" value="Methyltrans_RNA"/>
    <property type="match status" value="1"/>
</dbReference>
<keyword evidence="5 12" id="KW-0963">Cytoplasm</keyword>
<dbReference type="SUPFAM" id="SSF88697">
    <property type="entry name" value="PUA domain-like"/>
    <property type="match status" value="1"/>
</dbReference>
<dbReference type="InterPro" id="IPR029028">
    <property type="entry name" value="Alpha/beta_knot_MTases"/>
</dbReference>
<evidence type="ECO:0000313" key="16">
    <source>
        <dbReference type="Proteomes" id="UP001595556"/>
    </source>
</evidence>
<comment type="subcellular location">
    <subcellularLocation>
        <location evidence="1 12">Cytoplasm</location>
    </subcellularLocation>
</comment>
<comment type="similarity">
    <text evidence="2 12">Belongs to the RNA methyltransferase RsmE family.</text>
</comment>